<accession>A0AA87YU70</accession>
<dbReference type="AlphaFoldDB" id="A0AA87YU70"/>
<gene>
    <name evidence="3" type="ORF">TIFTF001_000200</name>
</gene>
<evidence type="ECO:0000313" key="3">
    <source>
        <dbReference type="EMBL" id="GMN23639.1"/>
    </source>
</evidence>
<name>A0AA87YU70_FICCA</name>
<keyword evidence="4" id="KW-1185">Reference proteome</keyword>
<dbReference type="PROSITE" id="PS50217">
    <property type="entry name" value="BZIP"/>
    <property type="match status" value="1"/>
</dbReference>
<feature type="domain" description="BZIP" evidence="2">
    <location>
        <begin position="118"/>
        <end position="159"/>
    </location>
</feature>
<comment type="caution">
    <text evidence="3">The sequence shown here is derived from an EMBL/GenBank/DDBJ whole genome shotgun (WGS) entry which is preliminary data.</text>
</comment>
<feature type="region of interest" description="Disordered" evidence="1">
    <location>
        <begin position="53"/>
        <end position="94"/>
    </location>
</feature>
<evidence type="ECO:0000259" key="2">
    <source>
        <dbReference type="PROSITE" id="PS50217"/>
    </source>
</evidence>
<dbReference type="Pfam" id="PF00170">
    <property type="entry name" value="bZIP_1"/>
    <property type="match status" value="1"/>
</dbReference>
<evidence type="ECO:0000256" key="1">
    <source>
        <dbReference type="SAM" id="MobiDB-lite"/>
    </source>
</evidence>
<reference evidence="3" key="1">
    <citation type="submission" date="2023-07" db="EMBL/GenBank/DDBJ databases">
        <title>draft genome sequence of fig (Ficus carica).</title>
        <authorList>
            <person name="Takahashi T."/>
            <person name="Nishimura K."/>
        </authorList>
    </citation>
    <scope>NUCLEOTIDE SEQUENCE</scope>
</reference>
<dbReference type="InterPro" id="IPR046347">
    <property type="entry name" value="bZIP_sf"/>
</dbReference>
<evidence type="ECO:0000313" key="4">
    <source>
        <dbReference type="Proteomes" id="UP001187192"/>
    </source>
</evidence>
<organism evidence="3 4">
    <name type="scientific">Ficus carica</name>
    <name type="common">Common fig</name>
    <dbReference type="NCBI Taxonomy" id="3494"/>
    <lineage>
        <taxon>Eukaryota</taxon>
        <taxon>Viridiplantae</taxon>
        <taxon>Streptophyta</taxon>
        <taxon>Embryophyta</taxon>
        <taxon>Tracheophyta</taxon>
        <taxon>Spermatophyta</taxon>
        <taxon>Magnoliopsida</taxon>
        <taxon>eudicotyledons</taxon>
        <taxon>Gunneridae</taxon>
        <taxon>Pentapetalae</taxon>
        <taxon>rosids</taxon>
        <taxon>fabids</taxon>
        <taxon>Rosales</taxon>
        <taxon>Moraceae</taxon>
        <taxon>Ficeae</taxon>
        <taxon>Ficus</taxon>
    </lineage>
</organism>
<protein>
    <recommendedName>
        <fullName evidence="2">BZIP domain-containing protein</fullName>
    </recommendedName>
</protein>
<dbReference type="Proteomes" id="UP001187192">
    <property type="component" value="Unassembled WGS sequence"/>
</dbReference>
<dbReference type="GO" id="GO:0003700">
    <property type="term" value="F:DNA-binding transcription factor activity"/>
    <property type="evidence" value="ECO:0007669"/>
    <property type="project" value="InterPro"/>
</dbReference>
<proteinExistence type="predicted"/>
<dbReference type="Gene3D" id="1.20.5.170">
    <property type="match status" value="1"/>
</dbReference>
<sequence length="159" mass="17736">MEETNKETGNINEKPLDQLESFTENMAPPRLPLGGSGSSSFEVVKKPYLNNFFNSTNDEGKLKGRDASPPPSDYIIPGSSNGGGDLNINGPMNSGKVMTTNGVQFKPGHDKVNIDMDRLKKQKRRILNQESAQRCRMRNAQYIEDLQQKVRDLQGRNPI</sequence>
<dbReference type="SUPFAM" id="SSF57959">
    <property type="entry name" value="Leucine zipper domain"/>
    <property type="match status" value="1"/>
</dbReference>
<dbReference type="CDD" id="cd14686">
    <property type="entry name" value="bZIP"/>
    <property type="match status" value="1"/>
</dbReference>
<dbReference type="InterPro" id="IPR004827">
    <property type="entry name" value="bZIP"/>
</dbReference>
<feature type="region of interest" description="Disordered" evidence="1">
    <location>
        <begin position="1"/>
        <end position="39"/>
    </location>
</feature>
<dbReference type="EMBL" id="BTGU01000001">
    <property type="protein sequence ID" value="GMN23639.1"/>
    <property type="molecule type" value="Genomic_DNA"/>
</dbReference>